<reference evidence="1" key="1">
    <citation type="submission" date="2014-09" db="EMBL/GenBank/DDBJ databases">
        <authorList>
            <person name="Magalhaes I.L.F."/>
            <person name="Oliveira U."/>
            <person name="Santos F.R."/>
            <person name="Vidigal T.H.D.A."/>
            <person name="Brescovit A.D."/>
            <person name="Santos A.J."/>
        </authorList>
    </citation>
    <scope>NUCLEOTIDE SEQUENCE</scope>
    <source>
        <tissue evidence="1">Shoot tissue taken approximately 20 cm above the soil surface</tissue>
    </source>
</reference>
<name>A0A0A9GG90_ARUDO</name>
<organism evidence="1">
    <name type="scientific">Arundo donax</name>
    <name type="common">Giant reed</name>
    <name type="synonym">Donax arundinaceus</name>
    <dbReference type="NCBI Taxonomy" id="35708"/>
    <lineage>
        <taxon>Eukaryota</taxon>
        <taxon>Viridiplantae</taxon>
        <taxon>Streptophyta</taxon>
        <taxon>Embryophyta</taxon>
        <taxon>Tracheophyta</taxon>
        <taxon>Spermatophyta</taxon>
        <taxon>Magnoliopsida</taxon>
        <taxon>Liliopsida</taxon>
        <taxon>Poales</taxon>
        <taxon>Poaceae</taxon>
        <taxon>PACMAD clade</taxon>
        <taxon>Arundinoideae</taxon>
        <taxon>Arundineae</taxon>
        <taxon>Arundo</taxon>
    </lineage>
</organism>
<sequence length="37" mass="4237">MNIKGDALVLLTVKFWSIQFINNGHRCLVLQISLFTC</sequence>
<dbReference type="EMBL" id="GBRH01178228">
    <property type="protein sequence ID" value="JAE19668.1"/>
    <property type="molecule type" value="Transcribed_RNA"/>
</dbReference>
<protein>
    <submittedName>
        <fullName evidence="1">Uncharacterized protein</fullName>
    </submittedName>
</protein>
<evidence type="ECO:0000313" key="1">
    <source>
        <dbReference type="EMBL" id="JAE19668.1"/>
    </source>
</evidence>
<accession>A0A0A9GG90</accession>
<reference evidence="1" key="2">
    <citation type="journal article" date="2015" name="Data Brief">
        <title>Shoot transcriptome of the giant reed, Arundo donax.</title>
        <authorList>
            <person name="Barrero R.A."/>
            <person name="Guerrero F.D."/>
            <person name="Moolhuijzen P."/>
            <person name="Goolsby J.A."/>
            <person name="Tidwell J."/>
            <person name="Bellgard S.E."/>
            <person name="Bellgard M.I."/>
        </authorList>
    </citation>
    <scope>NUCLEOTIDE SEQUENCE</scope>
    <source>
        <tissue evidence="1">Shoot tissue taken approximately 20 cm above the soil surface</tissue>
    </source>
</reference>
<dbReference type="AlphaFoldDB" id="A0A0A9GG90"/>
<proteinExistence type="predicted"/>